<dbReference type="InterPro" id="IPR000132">
    <property type="entry name" value="Nitrilase/CN_hydratase_CS"/>
</dbReference>
<dbReference type="InterPro" id="IPR036526">
    <property type="entry name" value="C-N_Hydrolase_sf"/>
</dbReference>
<evidence type="ECO:0000256" key="2">
    <source>
        <dbReference type="ARBA" id="ARBA00022801"/>
    </source>
</evidence>
<accession>A0AAD3TQT3</accession>
<feature type="region of interest" description="Disordered" evidence="3">
    <location>
        <begin position="333"/>
        <end position="354"/>
    </location>
</feature>
<proteinExistence type="inferred from homology"/>
<reference evidence="5" key="2">
    <citation type="submission" date="2023-06" db="EMBL/GenBank/DDBJ databases">
        <authorList>
            <person name="Kobayashi Y."/>
            <person name="Kayamori A."/>
            <person name="Aoki K."/>
            <person name="Shiwa Y."/>
            <person name="Fujita N."/>
            <person name="Sugita T."/>
            <person name="Iwasaki W."/>
            <person name="Tanaka N."/>
            <person name="Takashima M."/>
        </authorList>
    </citation>
    <scope>NUCLEOTIDE SEQUENCE</scope>
    <source>
        <strain evidence="5">HIS016</strain>
    </source>
</reference>
<organism evidence="5 6">
    <name type="scientific">Cutaneotrichosporon spelunceum</name>
    <dbReference type="NCBI Taxonomy" id="1672016"/>
    <lineage>
        <taxon>Eukaryota</taxon>
        <taxon>Fungi</taxon>
        <taxon>Dikarya</taxon>
        <taxon>Basidiomycota</taxon>
        <taxon>Agaricomycotina</taxon>
        <taxon>Tremellomycetes</taxon>
        <taxon>Trichosporonales</taxon>
        <taxon>Trichosporonaceae</taxon>
        <taxon>Cutaneotrichosporon</taxon>
    </lineage>
</organism>
<dbReference type="GO" id="GO:0000257">
    <property type="term" value="F:nitrilase activity"/>
    <property type="evidence" value="ECO:0007669"/>
    <property type="project" value="UniProtKB-ARBA"/>
</dbReference>
<dbReference type="InterPro" id="IPR044149">
    <property type="entry name" value="Nitrilases_CHs"/>
</dbReference>
<dbReference type="PROSITE" id="PS50263">
    <property type="entry name" value="CN_HYDROLASE"/>
    <property type="match status" value="1"/>
</dbReference>
<dbReference type="PANTHER" id="PTHR46044">
    <property type="entry name" value="NITRILASE"/>
    <property type="match status" value="1"/>
</dbReference>
<feature type="domain" description="CN hydrolase" evidence="4">
    <location>
        <begin position="6"/>
        <end position="279"/>
    </location>
</feature>
<evidence type="ECO:0000259" key="4">
    <source>
        <dbReference type="PROSITE" id="PS50263"/>
    </source>
</evidence>
<reference evidence="5" key="1">
    <citation type="journal article" date="2023" name="BMC Genomics">
        <title>Chromosome-level genome assemblies of Cutaneotrichosporon spp. (Trichosporonales, Basidiomycota) reveal imbalanced evolution between nucleotide sequences and chromosome synteny.</title>
        <authorList>
            <person name="Kobayashi Y."/>
            <person name="Kayamori A."/>
            <person name="Aoki K."/>
            <person name="Shiwa Y."/>
            <person name="Matsutani M."/>
            <person name="Fujita N."/>
            <person name="Sugita T."/>
            <person name="Iwasaki W."/>
            <person name="Tanaka N."/>
            <person name="Takashima M."/>
        </authorList>
    </citation>
    <scope>NUCLEOTIDE SEQUENCE</scope>
    <source>
        <strain evidence="5">HIS016</strain>
    </source>
</reference>
<keyword evidence="2" id="KW-0378">Hydrolase</keyword>
<evidence type="ECO:0000313" key="5">
    <source>
        <dbReference type="EMBL" id="GMK55023.1"/>
    </source>
</evidence>
<dbReference type="AlphaFoldDB" id="A0AAD3TQT3"/>
<sequence>MSGKIVRAAAIQASPVMFDLAGTLAKSLALIKEAAASGADLVVFPELFMPGYAWWLWTSSFMSYAPRVAEYSANCPEIGGPEFTALCDLARELRVHVVMGVAEKHGSSLYIAQWIFGPDGVVGTRRKLKPTAVERVLYGEGDGSDLKVHDTSIGRLGALNCWEHLQPLIKHTMATQHEHIHASSWPTFFPDDGPVFSVGPTANTAACRVYAMEVGCFVVAASSPLTSACIAAVAGGDASVSAMLGLGGAASMIFDPLGRELASPLPHDAEGIVYATLSPVTRGLSGCLLDTVGHYSRPDVLSVNFDQRLRSVVAGAGRLRGEIYPEVEMERRRVEKETAREGQNEAKAVETDAA</sequence>
<protein>
    <recommendedName>
        <fullName evidence="4">CN hydrolase domain-containing protein</fullName>
    </recommendedName>
</protein>
<dbReference type="PROSITE" id="PS00921">
    <property type="entry name" value="NITRIL_CHT_2"/>
    <property type="match status" value="1"/>
</dbReference>
<dbReference type="Gene3D" id="3.60.110.10">
    <property type="entry name" value="Carbon-nitrogen hydrolase"/>
    <property type="match status" value="1"/>
</dbReference>
<dbReference type="GO" id="GO:0016836">
    <property type="term" value="F:hydro-lyase activity"/>
    <property type="evidence" value="ECO:0007669"/>
    <property type="project" value="UniProtKB-ARBA"/>
</dbReference>
<evidence type="ECO:0000313" key="6">
    <source>
        <dbReference type="Proteomes" id="UP001222932"/>
    </source>
</evidence>
<keyword evidence="6" id="KW-1185">Reference proteome</keyword>
<name>A0AAD3TQT3_9TREE</name>
<dbReference type="Proteomes" id="UP001222932">
    <property type="component" value="Unassembled WGS sequence"/>
</dbReference>
<comment type="similarity">
    <text evidence="1">Belongs to the carbon-nitrogen hydrolase superfamily. Nitrilase family.</text>
</comment>
<comment type="caution">
    <text evidence="5">The sequence shown here is derived from an EMBL/GenBank/DDBJ whole genome shotgun (WGS) entry which is preliminary data.</text>
</comment>
<dbReference type="SUPFAM" id="SSF56317">
    <property type="entry name" value="Carbon-nitrogen hydrolase"/>
    <property type="match status" value="1"/>
</dbReference>
<gene>
    <name evidence="5" type="ORF">CspeluHIS016_0200790</name>
</gene>
<dbReference type="EMBL" id="BTCM01000002">
    <property type="protein sequence ID" value="GMK55023.1"/>
    <property type="molecule type" value="Genomic_DNA"/>
</dbReference>
<evidence type="ECO:0000256" key="3">
    <source>
        <dbReference type="SAM" id="MobiDB-lite"/>
    </source>
</evidence>
<dbReference type="PANTHER" id="PTHR46044:SF14">
    <property type="entry name" value="ARYLACETONITRILASE"/>
    <property type="match status" value="1"/>
</dbReference>
<dbReference type="CDD" id="cd07564">
    <property type="entry name" value="nitrilases_CHs"/>
    <property type="match status" value="1"/>
</dbReference>
<dbReference type="InterPro" id="IPR003010">
    <property type="entry name" value="C-N_Hydrolase"/>
</dbReference>
<dbReference type="Pfam" id="PF00795">
    <property type="entry name" value="CN_hydrolase"/>
    <property type="match status" value="1"/>
</dbReference>
<evidence type="ECO:0000256" key="1">
    <source>
        <dbReference type="ARBA" id="ARBA00008129"/>
    </source>
</evidence>